<sequence>MGGKIGFNQMLFDLGMDDKAFSNNSAVMDYVRFVDSVFDLVMVRERMDESLVLLKELLCWDVDDVIIFHLNARNE</sequence>
<dbReference type="GO" id="GO:0009247">
    <property type="term" value="P:glycolipid biosynthetic process"/>
    <property type="evidence" value="ECO:0007669"/>
    <property type="project" value="InterPro"/>
</dbReference>
<keyword evidence="9" id="KW-0325">Glycoprotein</keyword>
<reference evidence="10 11" key="1">
    <citation type="journal article" date="2019" name="Sci. Rep.">
        <title>Orb-weaving spider Araneus ventricosus genome elucidates the spidroin gene catalogue.</title>
        <authorList>
            <person name="Kono N."/>
            <person name="Nakamura H."/>
            <person name="Ohtoshi R."/>
            <person name="Moran D.A.P."/>
            <person name="Shinohara A."/>
            <person name="Yoshida Y."/>
            <person name="Fujiwara M."/>
            <person name="Mori M."/>
            <person name="Tomita M."/>
            <person name="Arakawa K."/>
        </authorList>
    </citation>
    <scope>NUCLEOTIDE SEQUENCE [LARGE SCALE GENOMIC DNA]</scope>
</reference>
<feature type="non-terminal residue" evidence="10">
    <location>
        <position position="75"/>
    </location>
</feature>
<dbReference type="Gene3D" id="3.40.50.300">
    <property type="entry name" value="P-loop containing nucleotide triphosphate hydrolases"/>
    <property type="match status" value="1"/>
</dbReference>
<gene>
    <name evidence="10" type="ORF">AVEN_218297_1</name>
</gene>
<dbReference type="PANTHER" id="PTHR14647:SF87">
    <property type="entry name" value="PUTATIVE-RELATED"/>
    <property type="match status" value="1"/>
</dbReference>
<evidence type="ECO:0000256" key="4">
    <source>
        <dbReference type="ARBA" id="ARBA00022692"/>
    </source>
</evidence>
<dbReference type="InterPro" id="IPR009729">
    <property type="entry name" value="Gal-3-0_sulfotransfrase"/>
</dbReference>
<evidence type="ECO:0000256" key="3">
    <source>
        <dbReference type="ARBA" id="ARBA00022679"/>
    </source>
</evidence>
<comment type="caution">
    <text evidence="10">The sequence shown here is derived from an EMBL/GenBank/DDBJ whole genome shotgun (WGS) entry which is preliminary data.</text>
</comment>
<evidence type="ECO:0000256" key="1">
    <source>
        <dbReference type="ARBA" id="ARBA00004323"/>
    </source>
</evidence>
<evidence type="ECO:0000256" key="7">
    <source>
        <dbReference type="ARBA" id="ARBA00023034"/>
    </source>
</evidence>
<dbReference type="GO" id="GO:0000139">
    <property type="term" value="C:Golgi membrane"/>
    <property type="evidence" value="ECO:0007669"/>
    <property type="project" value="UniProtKB-SubCell"/>
</dbReference>
<dbReference type="AlphaFoldDB" id="A0A4Y2MAC4"/>
<name>A0A4Y2MAC4_ARAVE</name>
<evidence type="ECO:0008006" key="12">
    <source>
        <dbReference type="Google" id="ProtNLM"/>
    </source>
</evidence>
<evidence type="ECO:0000256" key="5">
    <source>
        <dbReference type="ARBA" id="ARBA00022968"/>
    </source>
</evidence>
<evidence type="ECO:0000256" key="8">
    <source>
        <dbReference type="ARBA" id="ARBA00023136"/>
    </source>
</evidence>
<keyword evidence="3" id="KW-0808">Transferase</keyword>
<comment type="subcellular location">
    <subcellularLocation>
        <location evidence="1">Golgi apparatus membrane</location>
        <topology evidence="1">Single-pass type II membrane protein</topology>
    </subcellularLocation>
</comment>
<dbReference type="Proteomes" id="UP000499080">
    <property type="component" value="Unassembled WGS sequence"/>
</dbReference>
<keyword evidence="7" id="KW-0333">Golgi apparatus</keyword>
<organism evidence="10 11">
    <name type="scientific">Araneus ventricosus</name>
    <name type="common">Orbweaver spider</name>
    <name type="synonym">Epeira ventricosa</name>
    <dbReference type="NCBI Taxonomy" id="182803"/>
    <lineage>
        <taxon>Eukaryota</taxon>
        <taxon>Metazoa</taxon>
        <taxon>Ecdysozoa</taxon>
        <taxon>Arthropoda</taxon>
        <taxon>Chelicerata</taxon>
        <taxon>Arachnida</taxon>
        <taxon>Araneae</taxon>
        <taxon>Araneomorphae</taxon>
        <taxon>Entelegynae</taxon>
        <taxon>Araneoidea</taxon>
        <taxon>Araneidae</taxon>
        <taxon>Araneus</taxon>
    </lineage>
</organism>
<evidence type="ECO:0000256" key="9">
    <source>
        <dbReference type="ARBA" id="ARBA00023180"/>
    </source>
</evidence>
<protein>
    <recommendedName>
        <fullName evidence="12">Galactosylceramide sulfotransferase</fullName>
    </recommendedName>
</protein>
<evidence type="ECO:0000256" key="6">
    <source>
        <dbReference type="ARBA" id="ARBA00022989"/>
    </source>
</evidence>
<dbReference type="PANTHER" id="PTHR14647">
    <property type="entry name" value="GALACTOSE-3-O-SULFOTRANSFERASE"/>
    <property type="match status" value="1"/>
</dbReference>
<dbReference type="Pfam" id="PF06990">
    <property type="entry name" value="Gal-3-0_sulfotr"/>
    <property type="match status" value="1"/>
</dbReference>
<evidence type="ECO:0000313" key="10">
    <source>
        <dbReference type="EMBL" id="GBN23350.1"/>
    </source>
</evidence>
<keyword evidence="4" id="KW-0812">Transmembrane</keyword>
<comment type="similarity">
    <text evidence="2">Belongs to the galactose-3-O-sulfotransferase family.</text>
</comment>
<accession>A0A4Y2MAC4</accession>
<keyword evidence="11" id="KW-1185">Reference proteome</keyword>
<dbReference type="OrthoDB" id="514299at2759"/>
<dbReference type="EMBL" id="BGPR01122136">
    <property type="protein sequence ID" value="GBN23350.1"/>
    <property type="molecule type" value="Genomic_DNA"/>
</dbReference>
<keyword evidence="5" id="KW-0735">Signal-anchor</keyword>
<proteinExistence type="inferred from homology"/>
<dbReference type="InterPro" id="IPR027417">
    <property type="entry name" value="P-loop_NTPase"/>
</dbReference>
<evidence type="ECO:0000256" key="2">
    <source>
        <dbReference type="ARBA" id="ARBA00008124"/>
    </source>
</evidence>
<keyword evidence="8" id="KW-0472">Membrane</keyword>
<evidence type="ECO:0000313" key="11">
    <source>
        <dbReference type="Proteomes" id="UP000499080"/>
    </source>
</evidence>
<dbReference type="GO" id="GO:0001733">
    <property type="term" value="F:galactosylceramide sulfotransferase activity"/>
    <property type="evidence" value="ECO:0007669"/>
    <property type="project" value="InterPro"/>
</dbReference>
<keyword evidence="6" id="KW-1133">Transmembrane helix</keyword>